<comment type="caution">
    <text evidence="3">The sequence shown here is derived from an EMBL/GenBank/DDBJ whole genome shotgun (WGS) entry which is preliminary data.</text>
</comment>
<dbReference type="PANTHER" id="PTHR43625:SF40">
    <property type="entry name" value="ALDO-KETO REDUCTASE YAKC [NADP(+)]"/>
    <property type="match status" value="1"/>
</dbReference>
<dbReference type="InterPro" id="IPR036812">
    <property type="entry name" value="NAD(P)_OxRdtase_dom_sf"/>
</dbReference>
<dbReference type="InterPro" id="IPR023210">
    <property type="entry name" value="NADP_OxRdtase_dom"/>
</dbReference>
<gene>
    <name evidence="3" type="ORF">DFR52_104117</name>
</gene>
<dbReference type="Proteomes" id="UP000246352">
    <property type="component" value="Unassembled WGS sequence"/>
</dbReference>
<reference evidence="3 4" key="1">
    <citation type="submission" date="2018-05" db="EMBL/GenBank/DDBJ databases">
        <title>Genomic Encyclopedia of Type Strains, Phase IV (KMG-IV): sequencing the most valuable type-strain genomes for metagenomic binning, comparative biology and taxonomic classification.</title>
        <authorList>
            <person name="Goeker M."/>
        </authorList>
    </citation>
    <scope>NUCLEOTIDE SEQUENCE [LARGE SCALE GENOMIC DNA]</scope>
    <source>
        <strain evidence="3 4">DSM 16791</strain>
    </source>
</reference>
<dbReference type="GO" id="GO:0016491">
    <property type="term" value="F:oxidoreductase activity"/>
    <property type="evidence" value="ECO:0007669"/>
    <property type="project" value="UniProtKB-KW"/>
</dbReference>
<dbReference type="AlphaFoldDB" id="A0A317PHZ5"/>
<dbReference type="InterPro" id="IPR050791">
    <property type="entry name" value="Aldo-Keto_reductase"/>
</dbReference>
<dbReference type="SUPFAM" id="SSF51430">
    <property type="entry name" value="NAD(P)-linked oxidoreductase"/>
    <property type="match status" value="1"/>
</dbReference>
<evidence type="ECO:0000313" key="3">
    <source>
        <dbReference type="EMBL" id="PWV98827.1"/>
    </source>
</evidence>
<dbReference type="Pfam" id="PF00248">
    <property type="entry name" value="Aldo_ket_red"/>
    <property type="match status" value="1"/>
</dbReference>
<evidence type="ECO:0000259" key="2">
    <source>
        <dbReference type="Pfam" id="PF00248"/>
    </source>
</evidence>
<proteinExistence type="predicted"/>
<feature type="domain" description="NADP-dependent oxidoreductase" evidence="2">
    <location>
        <begin position="4"/>
        <end position="293"/>
    </location>
</feature>
<sequence length="316" mass="34563">MVGAIGLGCMSFGGPYGPTTEAECFRTLARAHDLGVTHLDTANIYGNGVSEQTIGAYIARSGHEFVIATKAGIINQPVRRYDNSEAHIRSSLEDSLRRLGREHVELFYIHRREADRPIEEVMETLARLKQEGKIGAIGLSEVSPGTLERAQAIHPVAAVQSEYSLWTRLPDLGLIRACETYGTAFVAFSPVARGMLTGRIPDPRDFADTDFRKASPRFIEPNYSLNLKRIQAFNAFARDTGRSPAALAIAWVLHRTGAAIPIPGTRTAEHLEEDVAAADMVLTASDIATIEELLPVGFAHGDRYSDRQASGPERYC</sequence>
<organism evidence="3 4">
    <name type="scientific">Hoeflea marina</name>
    <dbReference type="NCBI Taxonomy" id="274592"/>
    <lineage>
        <taxon>Bacteria</taxon>
        <taxon>Pseudomonadati</taxon>
        <taxon>Pseudomonadota</taxon>
        <taxon>Alphaproteobacteria</taxon>
        <taxon>Hyphomicrobiales</taxon>
        <taxon>Rhizobiaceae</taxon>
        <taxon>Hoeflea</taxon>
    </lineage>
</organism>
<protein>
    <submittedName>
        <fullName evidence="3">Aryl-alcohol dehydrogenase-like predicted oxidoreductase</fullName>
    </submittedName>
</protein>
<keyword evidence="4" id="KW-1185">Reference proteome</keyword>
<dbReference type="Gene3D" id="3.20.20.100">
    <property type="entry name" value="NADP-dependent oxidoreductase domain"/>
    <property type="match status" value="1"/>
</dbReference>
<evidence type="ECO:0000313" key="4">
    <source>
        <dbReference type="Proteomes" id="UP000246352"/>
    </source>
</evidence>
<dbReference type="GO" id="GO:0005737">
    <property type="term" value="C:cytoplasm"/>
    <property type="evidence" value="ECO:0007669"/>
    <property type="project" value="TreeGrafter"/>
</dbReference>
<evidence type="ECO:0000256" key="1">
    <source>
        <dbReference type="ARBA" id="ARBA00023002"/>
    </source>
</evidence>
<dbReference type="EMBL" id="QGTR01000004">
    <property type="protein sequence ID" value="PWV98827.1"/>
    <property type="molecule type" value="Genomic_DNA"/>
</dbReference>
<keyword evidence="1" id="KW-0560">Oxidoreductase</keyword>
<name>A0A317PHZ5_9HYPH</name>
<dbReference type="PANTHER" id="PTHR43625">
    <property type="entry name" value="AFLATOXIN B1 ALDEHYDE REDUCTASE"/>
    <property type="match status" value="1"/>
</dbReference>
<accession>A0A317PHZ5</accession>